<name>A0A178LW24_MYCIR</name>
<dbReference type="RefSeq" id="WP_064282430.1">
    <property type="nucleotide sequence ID" value="NZ_LWCS01000026.1"/>
</dbReference>
<evidence type="ECO:0000313" key="3">
    <source>
        <dbReference type="Proteomes" id="UP000078396"/>
    </source>
</evidence>
<gene>
    <name evidence="2" type="ORF">A4X20_21755</name>
</gene>
<protein>
    <recommendedName>
        <fullName evidence="4">Secreted protein</fullName>
    </recommendedName>
</protein>
<feature type="chain" id="PRO_5038567347" description="Secreted protein" evidence="1">
    <location>
        <begin position="24"/>
        <end position="166"/>
    </location>
</feature>
<evidence type="ECO:0000256" key="1">
    <source>
        <dbReference type="SAM" id="SignalP"/>
    </source>
</evidence>
<comment type="caution">
    <text evidence="2">The sequence shown here is derived from an EMBL/GenBank/DDBJ whole genome shotgun (WGS) entry which is preliminary data.</text>
</comment>
<proteinExistence type="predicted"/>
<keyword evidence="1" id="KW-0732">Signal</keyword>
<sequence length="166" mass="17252">MRRIARISLAAATLAACCGPALALGTSGTAAAVSEPKILPFTQILRRCDFSEYQYVHGGYYGRPSGLLRVEGGELVTDIQIATGTPNSRYDVKLIQVPRSSAVTCNAGDAGVAVAPLTTDAAGAGSTTVRGPIASDATGVWVSITRPSPFSHMPEEFYTTDAVFGL</sequence>
<evidence type="ECO:0000313" key="2">
    <source>
        <dbReference type="EMBL" id="OAN37567.1"/>
    </source>
</evidence>
<dbReference type="AlphaFoldDB" id="A0A178LW24"/>
<dbReference type="OrthoDB" id="4637980at2"/>
<dbReference type="STRING" id="912594.AWC12_21325"/>
<organism evidence="2 3">
    <name type="scientific">Mycolicibacterium iranicum</name>
    <name type="common">Mycobacterium iranicum</name>
    <dbReference type="NCBI Taxonomy" id="912594"/>
    <lineage>
        <taxon>Bacteria</taxon>
        <taxon>Bacillati</taxon>
        <taxon>Actinomycetota</taxon>
        <taxon>Actinomycetes</taxon>
        <taxon>Mycobacteriales</taxon>
        <taxon>Mycobacteriaceae</taxon>
        <taxon>Mycolicibacterium</taxon>
    </lineage>
</organism>
<dbReference type="PROSITE" id="PS51257">
    <property type="entry name" value="PROKAR_LIPOPROTEIN"/>
    <property type="match status" value="1"/>
</dbReference>
<accession>A0A178LW24</accession>
<dbReference type="Proteomes" id="UP000078396">
    <property type="component" value="Unassembled WGS sequence"/>
</dbReference>
<feature type="signal peptide" evidence="1">
    <location>
        <begin position="1"/>
        <end position="23"/>
    </location>
</feature>
<dbReference type="EMBL" id="LWCS01000026">
    <property type="protein sequence ID" value="OAN37567.1"/>
    <property type="molecule type" value="Genomic_DNA"/>
</dbReference>
<evidence type="ECO:0008006" key="4">
    <source>
        <dbReference type="Google" id="ProtNLM"/>
    </source>
</evidence>
<reference evidence="2 3" key="1">
    <citation type="submission" date="2016-04" db="EMBL/GenBank/DDBJ databases">
        <title>Draft Genome Sequences of Staphylococcus capitis Strain H36, S. capitis Strain H65, S. cohnii Strain H62, S. hominis Strain H69, Mycobacterium iranicum Strain H39, Plantibacter sp. Strain H53, Pseudomonas oryzihabitans Strain H72, and Microbacterium sp. Strain H83, isolated from residential settings.</title>
        <authorList>
            <person name="Lymperopoulou D."/>
            <person name="Adams R.I."/>
            <person name="Lindow S."/>
            <person name="Coil D.A."/>
            <person name="Jospin G."/>
            <person name="Eisen J.A."/>
        </authorList>
    </citation>
    <scope>NUCLEOTIDE SEQUENCE [LARGE SCALE GENOMIC DNA]</scope>
    <source>
        <strain evidence="2 3">H39</strain>
    </source>
</reference>